<dbReference type="RefSeq" id="WP_318798912.1">
    <property type="nucleotide sequence ID" value="NZ_JARUJP010000023.1"/>
</dbReference>
<reference evidence="3 4" key="1">
    <citation type="submission" date="2023-04" db="EMBL/GenBank/DDBJ databases">
        <title>Clostridium tannerae sp. nov., isolated from the fecal material of an alpaca.</title>
        <authorList>
            <person name="Miller S."/>
            <person name="Hendry M."/>
            <person name="King J."/>
            <person name="Sankaranarayanan K."/>
            <person name="Lawson P.A."/>
        </authorList>
    </citation>
    <scope>NUCLEOTIDE SEQUENCE [LARGE SCALE GENOMIC DNA]</scope>
    <source>
        <strain evidence="3 4">A1-XYC3</strain>
    </source>
</reference>
<feature type="domain" description="Glycosyltransferase subfamily 4-like N-terminal" evidence="2">
    <location>
        <begin position="76"/>
        <end position="180"/>
    </location>
</feature>
<accession>A0ABU4JWT1</accession>
<gene>
    <name evidence="3" type="ORF">P8V03_15725</name>
</gene>
<sequence>MDKVLIVSGTSIISGAEIVLKDYLENTKNISSFDILCSDINEIKEFYNKVLKNRVISCKEITPTMAIKDRYSLSSKLKKILRFVNFFRVVKSVNLKHKYDIIWANNTGDIIYSIFFKKMYKRKFIINIHDIVKRNSLMGKVVRVFDRYVDKYIAVSNSVKEALVRLGISENKIYIVYNGMIIENTDNDFQFKKKETISKIGFVGSLIERKDPLTFVEFIRKTKLNGYMVYNHYDTSLYNKIKTVIEEERLNIDLIGKLDRGDIDKFMKEMDFLFIPSLQDPLPTVVLESFKNYTPCIGRNIDGIPEMITEDYNGYLFNNDDDLNLISLKIANISSEKYNQLRKNSHITVTNKFNIKVKVNKIDEILFVD</sequence>
<dbReference type="EMBL" id="JARUJP010000023">
    <property type="protein sequence ID" value="MDW8802597.1"/>
    <property type="molecule type" value="Genomic_DNA"/>
</dbReference>
<name>A0ABU4JWT1_9CLOT</name>
<evidence type="ECO:0000313" key="3">
    <source>
        <dbReference type="EMBL" id="MDW8802597.1"/>
    </source>
</evidence>
<keyword evidence="3" id="KW-0328">Glycosyltransferase</keyword>
<dbReference type="CDD" id="cd03801">
    <property type="entry name" value="GT4_PimA-like"/>
    <property type="match status" value="1"/>
</dbReference>
<keyword evidence="3" id="KW-0808">Transferase</keyword>
<dbReference type="PANTHER" id="PTHR12526">
    <property type="entry name" value="GLYCOSYLTRANSFERASE"/>
    <property type="match status" value="1"/>
</dbReference>
<feature type="domain" description="Glycosyl transferase family 1" evidence="1">
    <location>
        <begin position="186"/>
        <end position="344"/>
    </location>
</feature>
<evidence type="ECO:0000313" key="4">
    <source>
        <dbReference type="Proteomes" id="UP001281656"/>
    </source>
</evidence>
<protein>
    <submittedName>
        <fullName evidence="3">Glycosyltransferase family 4 protein</fullName>
        <ecNumber evidence="3">2.4.-.-</ecNumber>
    </submittedName>
</protein>
<evidence type="ECO:0000259" key="1">
    <source>
        <dbReference type="Pfam" id="PF00534"/>
    </source>
</evidence>
<dbReference type="Proteomes" id="UP001281656">
    <property type="component" value="Unassembled WGS sequence"/>
</dbReference>
<dbReference type="Pfam" id="PF13439">
    <property type="entry name" value="Glyco_transf_4"/>
    <property type="match status" value="1"/>
</dbReference>
<dbReference type="GO" id="GO:0016757">
    <property type="term" value="F:glycosyltransferase activity"/>
    <property type="evidence" value="ECO:0007669"/>
    <property type="project" value="UniProtKB-KW"/>
</dbReference>
<dbReference type="InterPro" id="IPR028098">
    <property type="entry name" value="Glyco_trans_4-like_N"/>
</dbReference>
<keyword evidence="4" id="KW-1185">Reference proteome</keyword>
<dbReference type="Gene3D" id="3.40.50.2000">
    <property type="entry name" value="Glycogen Phosphorylase B"/>
    <property type="match status" value="2"/>
</dbReference>
<comment type="caution">
    <text evidence="3">The sequence shown here is derived from an EMBL/GenBank/DDBJ whole genome shotgun (WGS) entry which is preliminary data.</text>
</comment>
<dbReference type="InterPro" id="IPR001296">
    <property type="entry name" value="Glyco_trans_1"/>
</dbReference>
<organism evidence="3 4">
    <name type="scientific">Clostridium tanneri</name>
    <dbReference type="NCBI Taxonomy" id="3037988"/>
    <lineage>
        <taxon>Bacteria</taxon>
        <taxon>Bacillati</taxon>
        <taxon>Bacillota</taxon>
        <taxon>Clostridia</taxon>
        <taxon>Eubacteriales</taxon>
        <taxon>Clostridiaceae</taxon>
        <taxon>Clostridium</taxon>
    </lineage>
</organism>
<dbReference type="SUPFAM" id="SSF53756">
    <property type="entry name" value="UDP-Glycosyltransferase/glycogen phosphorylase"/>
    <property type="match status" value="1"/>
</dbReference>
<evidence type="ECO:0000259" key="2">
    <source>
        <dbReference type="Pfam" id="PF13439"/>
    </source>
</evidence>
<dbReference type="EC" id="2.4.-.-" evidence="3"/>
<dbReference type="Pfam" id="PF00534">
    <property type="entry name" value="Glycos_transf_1"/>
    <property type="match status" value="1"/>
</dbReference>
<proteinExistence type="predicted"/>
<dbReference type="PANTHER" id="PTHR12526:SF630">
    <property type="entry name" value="GLYCOSYLTRANSFERASE"/>
    <property type="match status" value="1"/>
</dbReference>